<dbReference type="Proteomes" id="UP000494108">
    <property type="component" value="Unassembled WGS sequence"/>
</dbReference>
<evidence type="ECO:0000256" key="1">
    <source>
        <dbReference type="SAM" id="MobiDB-lite"/>
    </source>
</evidence>
<name>A0A6S7ATY3_9BURK</name>
<feature type="region of interest" description="Disordered" evidence="1">
    <location>
        <begin position="1"/>
        <end position="43"/>
    </location>
</feature>
<proteinExistence type="predicted"/>
<organism evidence="2 3">
    <name type="scientific">Achromobacter pestifer</name>
    <dbReference type="NCBI Taxonomy" id="1353889"/>
    <lineage>
        <taxon>Bacteria</taxon>
        <taxon>Pseudomonadati</taxon>
        <taxon>Pseudomonadota</taxon>
        <taxon>Betaproteobacteria</taxon>
        <taxon>Burkholderiales</taxon>
        <taxon>Alcaligenaceae</taxon>
        <taxon>Achromobacter</taxon>
    </lineage>
</organism>
<keyword evidence="3" id="KW-1185">Reference proteome</keyword>
<protein>
    <submittedName>
        <fullName evidence="2">Uncharacterized protein</fullName>
    </submittedName>
</protein>
<feature type="compositionally biased region" description="Polar residues" evidence="1">
    <location>
        <begin position="1"/>
        <end position="11"/>
    </location>
</feature>
<reference evidence="2 3" key="1">
    <citation type="submission" date="2020-04" db="EMBL/GenBank/DDBJ databases">
        <authorList>
            <person name="De Canck E."/>
        </authorList>
    </citation>
    <scope>NUCLEOTIDE SEQUENCE [LARGE SCALE GENOMIC DNA]</scope>
    <source>
        <strain evidence="2 3">LMG 3431</strain>
    </source>
</reference>
<dbReference type="AlphaFoldDB" id="A0A6S7ATY3"/>
<accession>A0A6S7ATY3</accession>
<gene>
    <name evidence="2" type="ORF">LMG3431_04518</name>
</gene>
<evidence type="ECO:0000313" key="2">
    <source>
        <dbReference type="EMBL" id="CAB3684109.1"/>
    </source>
</evidence>
<evidence type="ECO:0000313" key="3">
    <source>
        <dbReference type="Proteomes" id="UP000494108"/>
    </source>
</evidence>
<feature type="compositionally biased region" description="Low complexity" evidence="1">
    <location>
        <begin position="26"/>
        <end position="42"/>
    </location>
</feature>
<sequence length="82" mass="8378">MPSSTLTTMPANGTGGFRPARCQEASSATDTFSDDTSSGVSSCKPTTACNGAPGTDTTRECPTRMASAELHMLDPIAKAIAH</sequence>
<dbReference type="EMBL" id="CADIJX010000006">
    <property type="protein sequence ID" value="CAB3684109.1"/>
    <property type="molecule type" value="Genomic_DNA"/>
</dbReference>